<feature type="region of interest" description="Disordered" evidence="4">
    <location>
        <begin position="609"/>
        <end position="635"/>
    </location>
</feature>
<dbReference type="PANTHER" id="PTHR16684:SF11">
    <property type="entry name" value="CENTROMERE PROTEIN C"/>
    <property type="match status" value="1"/>
</dbReference>
<dbReference type="EMBL" id="CP136895">
    <property type="protein sequence ID" value="WOL10798.1"/>
    <property type="molecule type" value="Genomic_DNA"/>
</dbReference>
<dbReference type="AlphaFoldDB" id="A0AAQ3QIR0"/>
<name>A0AAQ3QIR0_9LILI</name>
<sequence>MTSRSSEYDDPFAGFSLLPLLPRTLGVALHAETPLPEAQEMKSVIHLLDSIVLSGSKDAVEQAQTINSCPQNVVISPQEGEKTIPEDGKDRLPGRRPALGRKRAQFSLKPIPSNPIPDIDFNSEIDHLVDPEEYFMAFEQLDIADKELKKLRGEVPTQYANNQRIIGRKCRPGILRKTSSYKHQFSTPLDLNDSLSASQDLGVASAPSKVSISSKSNESLNSNSFGEAFNLDSMRTDIKVFVATEQEDSVAENEKNSSNILEKLLSSFKDLDEAEGTALLKERLQIKSFQIGKICLPEPQTIQKNDSRVLNDRVVRKSIEAQQLPRSSPTTVRSPLGAILNLQRCISVNDPLENPYMFFPSDGAPYGGDSSPATYQQKKSLSHPVGAHYPDPSDLLGRDTSMPAMPDDIRLNLVDKLQTPAIRSDKTIKDKIAAEEMGTTVYACQSPESSTGDKYLKMTNDQITYEGFNKEIEDKAEQIQLEQLDGRPDLTSGCNNNSCKNGFASTLESDEDMNSGRDNANTCNFDDNLKSCILESDEDMNSGRDNANTCNFDDNLKAQVNAGAPCMLPDGSELYMENSNHTTTILASNEQSNRVNRLIGENVEKHGYATSAISQNNEKKKKASPRSKNKKLRKLVSKRQSLAGVGMEWKSGLRRSTRIKHRPLEYWRGERLLYGRIHDSLATVIGVKYASPGKDDVLTVKSYVSDQFADLVTQAALH</sequence>
<proteinExistence type="inferred from homology"/>
<evidence type="ECO:0000256" key="3">
    <source>
        <dbReference type="ARBA" id="ARBA00023242"/>
    </source>
</evidence>
<evidence type="ECO:0000256" key="2">
    <source>
        <dbReference type="ARBA" id="ARBA00010291"/>
    </source>
</evidence>
<dbReference type="Proteomes" id="UP001327560">
    <property type="component" value="Chromosome 6"/>
</dbReference>
<comment type="subcellular location">
    <subcellularLocation>
        <location evidence="1">Nucleus</location>
    </subcellularLocation>
</comment>
<feature type="compositionally biased region" description="Basic residues" evidence="4">
    <location>
        <begin position="619"/>
        <end position="635"/>
    </location>
</feature>
<keyword evidence="6" id="KW-1185">Reference proteome</keyword>
<reference evidence="5 6" key="1">
    <citation type="submission" date="2023-10" db="EMBL/GenBank/DDBJ databases">
        <title>Chromosome-scale genome assembly provides insights into flower coloration mechanisms of Canna indica.</title>
        <authorList>
            <person name="Li C."/>
        </authorList>
    </citation>
    <scope>NUCLEOTIDE SEQUENCE [LARGE SCALE GENOMIC DNA]</scope>
    <source>
        <tissue evidence="5">Flower</tissue>
    </source>
</reference>
<evidence type="ECO:0008006" key="7">
    <source>
        <dbReference type="Google" id="ProtNLM"/>
    </source>
</evidence>
<dbReference type="GO" id="GO:0019237">
    <property type="term" value="F:centromeric DNA binding"/>
    <property type="evidence" value="ECO:0007669"/>
    <property type="project" value="InterPro"/>
</dbReference>
<keyword evidence="3" id="KW-0539">Nucleus</keyword>
<evidence type="ECO:0000256" key="1">
    <source>
        <dbReference type="ARBA" id="ARBA00004123"/>
    </source>
</evidence>
<dbReference type="InterPro" id="IPR028386">
    <property type="entry name" value="CENP-C/Mif2/cnp3"/>
</dbReference>
<protein>
    <recommendedName>
        <fullName evidence="7">Centromere protein C</fullName>
    </recommendedName>
</protein>
<dbReference type="PANTHER" id="PTHR16684">
    <property type="entry name" value="CENTROMERE PROTEIN C"/>
    <property type="match status" value="1"/>
</dbReference>
<evidence type="ECO:0000313" key="5">
    <source>
        <dbReference type="EMBL" id="WOL10798.1"/>
    </source>
</evidence>
<dbReference type="GO" id="GO:0000776">
    <property type="term" value="C:kinetochore"/>
    <property type="evidence" value="ECO:0007669"/>
    <property type="project" value="InterPro"/>
</dbReference>
<dbReference type="GO" id="GO:0005634">
    <property type="term" value="C:nucleus"/>
    <property type="evidence" value="ECO:0007669"/>
    <property type="project" value="UniProtKB-SubCell"/>
</dbReference>
<dbReference type="GO" id="GO:0051315">
    <property type="term" value="P:attachment of mitotic spindle microtubules to kinetochore"/>
    <property type="evidence" value="ECO:0007669"/>
    <property type="project" value="TreeGrafter"/>
</dbReference>
<organism evidence="5 6">
    <name type="scientific">Canna indica</name>
    <name type="common">Indian-shot</name>
    <dbReference type="NCBI Taxonomy" id="4628"/>
    <lineage>
        <taxon>Eukaryota</taxon>
        <taxon>Viridiplantae</taxon>
        <taxon>Streptophyta</taxon>
        <taxon>Embryophyta</taxon>
        <taxon>Tracheophyta</taxon>
        <taxon>Spermatophyta</taxon>
        <taxon>Magnoliopsida</taxon>
        <taxon>Liliopsida</taxon>
        <taxon>Zingiberales</taxon>
        <taxon>Cannaceae</taxon>
        <taxon>Canna</taxon>
    </lineage>
</organism>
<dbReference type="GO" id="GO:0051455">
    <property type="term" value="P:spindle attachment to meiosis I kinetochore"/>
    <property type="evidence" value="ECO:0007669"/>
    <property type="project" value="TreeGrafter"/>
</dbReference>
<evidence type="ECO:0000313" key="6">
    <source>
        <dbReference type="Proteomes" id="UP001327560"/>
    </source>
</evidence>
<accession>A0AAQ3QIR0</accession>
<comment type="similarity">
    <text evidence="2">Belongs to the CENP-C/MIF2 family.</text>
</comment>
<dbReference type="GO" id="GO:0051382">
    <property type="term" value="P:kinetochore assembly"/>
    <property type="evidence" value="ECO:0007669"/>
    <property type="project" value="InterPro"/>
</dbReference>
<gene>
    <name evidence="5" type="ORF">Cni_G19557</name>
</gene>
<evidence type="ECO:0000256" key="4">
    <source>
        <dbReference type="SAM" id="MobiDB-lite"/>
    </source>
</evidence>